<feature type="transmembrane region" description="Helical" evidence="1">
    <location>
        <begin position="234"/>
        <end position="253"/>
    </location>
</feature>
<dbReference type="RefSeq" id="WP_093393201.1">
    <property type="nucleotide sequence ID" value="NZ_FOUU01000001.1"/>
</dbReference>
<keyword evidence="1" id="KW-0812">Transmembrane</keyword>
<evidence type="ECO:0000256" key="1">
    <source>
        <dbReference type="SAM" id="Phobius"/>
    </source>
</evidence>
<feature type="transmembrane region" description="Helical" evidence="1">
    <location>
        <begin position="14"/>
        <end position="31"/>
    </location>
</feature>
<dbReference type="PANTHER" id="PTHR39419">
    <property type="entry name" value="SLL0814 PROTEIN"/>
    <property type="match status" value="1"/>
</dbReference>
<proteinExistence type="predicted"/>
<evidence type="ECO:0000313" key="2">
    <source>
        <dbReference type="EMBL" id="SFM48883.1"/>
    </source>
</evidence>
<keyword evidence="1" id="KW-0472">Membrane</keyword>
<dbReference type="Pfam" id="PF04240">
    <property type="entry name" value="Caroten_synth"/>
    <property type="match status" value="1"/>
</dbReference>
<dbReference type="EMBL" id="FOUU01000001">
    <property type="protein sequence ID" value="SFM48883.1"/>
    <property type="molecule type" value="Genomic_DNA"/>
</dbReference>
<keyword evidence="1" id="KW-1133">Transmembrane helix</keyword>
<keyword evidence="3" id="KW-1185">Reference proteome</keyword>
<dbReference type="Proteomes" id="UP000199611">
    <property type="component" value="Unassembled WGS sequence"/>
</dbReference>
<protein>
    <submittedName>
        <fullName evidence="2">Putative membrane protein</fullName>
    </submittedName>
</protein>
<reference evidence="2 3" key="1">
    <citation type="submission" date="2016-10" db="EMBL/GenBank/DDBJ databases">
        <authorList>
            <person name="de Groot N.N."/>
        </authorList>
    </citation>
    <scope>NUCLEOTIDE SEQUENCE [LARGE SCALE GENOMIC DNA]</scope>
    <source>
        <strain evidence="2 3">DSM 9990</strain>
    </source>
</reference>
<dbReference type="InterPro" id="IPR007354">
    <property type="entry name" value="CruF-like"/>
</dbReference>
<dbReference type="AlphaFoldDB" id="A0A1I4RAE2"/>
<gene>
    <name evidence="2" type="ORF">SAMN05660836_00486</name>
</gene>
<accession>A0A1I4RAE2</accession>
<evidence type="ECO:0000313" key="3">
    <source>
        <dbReference type="Proteomes" id="UP000199611"/>
    </source>
</evidence>
<feature type="transmembrane region" description="Helical" evidence="1">
    <location>
        <begin position="77"/>
        <end position="101"/>
    </location>
</feature>
<feature type="transmembrane region" description="Helical" evidence="1">
    <location>
        <begin position="122"/>
        <end position="144"/>
    </location>
</feature>
<dbReference type="OrthoDB" id="9811293at2"/>
<sequence>MVEIAELLIGTFKLRPYVFVFLTVYFIGASYHLGIKRALFYVPCGYFIAWLSEFSSIHTGVPYGMYRYIEATKGRELWVFGVPFMDSLSYVFLSYAAYSLVRFASGCFVPKNRCWYSTWPGTSVLITIYGSCCFVFLDLIIDPVALRGDRWFLGKIYEYPCEGVYFGVPMSNFAGWFLVGSVLVRILQSLDPLESVVKIEGVRSYALLTGPLLYFSVLAFNIAVTAWLGEKLLLVVDLILVLLLIFFLVFSVLTTRRAFLAVPPAGKP</sequence>
<dbReference type="PANTHER" id="PTHR39419:SF1">
    <property type="entry name" value="SLL0814 PROTEIN"/>
    <property type="match status" value="1"/>
</dbReference>
<organism evidence="2 3">
    <name type="scientific">Thermodesulforhabdus norvegica</name>
    <dbReference type="NCBI Taxonomy" id="39841"/>
    <lineage>
        <taxon>Bacteria</taxon>
        <taxon>Pseudomonadati</taxon>
        <taxon>Thermodesulfobacteriota</taxon>
        <taxon>Syntrophobacteria</taxon>
        <taxon>Syntrophobacterales</taxon>
        <taxon>Thermodesulforhabdaceae</taxon>
        <taxon>Thermodesulforhabdus</taxon>
    </lineage>
</organism>
<feature type="transmembrane region" description="Helical" evidence="1">
    <location>
        <begin position="205"/>
        <end position="228"/>
    </location>
</feature>
<feature type="transmembrane region" description="Helical" evidence="1">
    <location>
        <begin position="164"/>
        <end position="184"/>
    </location>
</feature>
<feature type="transmembrane region" description="Helical" evidence="1">
    <location>
        <begin position="38"/>
        <end position="57"/>
    </location>
</feature>
<name>A0A1I4RAE2_9BACT</name>
<dbReference type="STRING" id="39841.SAMN05660836_00486"/>